<reference evidence="3" key="1">
    <citation type="submission" date="2020-10" db="EMBL/GenBank/DDBJ databases">
        <authorList>
            <person name="Gilroy R."/>
        </authorList>
    </citation>
    <scope>NUCLEOTIDE SEQUENCE</scope>
    <source>
        <strain evidence="3">CHK184-25365</strain>
    </source>
</reference>
<dbReference type="Gene3D" id="3.40.50.2000">
    <property type="entry name" value="Glycogen Phosphorylase B"/>
    <property type="match status" value="2"/>
</dbReference>
<dbReference type="Proteomes" id="UP000886749">
    <property type="component" value="Unassembled WGS sequence"/>
</dbReference>
<evidence type="ECO:0000259" key="1">
    <source>
        <dbReference type="Pfam" id="PF00534"/>
    </source>
</evidence>
<dbReference type="Pfam" id="PF00534">
    <property type="entry name" value="Glycos_transf_1"/>
    <property type="match status" value="1"/>
</dbReference>
<accession>A0A9D1AJE5</accession>
<dbReference type="Pfam" id="PF13439">
    <property type="entry name" value="Glyco_transf_4"/>
    <property type="match status" value="1"/>
</dbReference>
<evidence type="ECO:0000259" key="2">
    <source>
        <dbReference type="Pfam" id="PF13439"/>
    </source>
</evidence>
<dbReference type="PANTHER" id="PTHR45947">
    <property type="entry name" value="SULFOQUINOVOSYL TRANSFERASE SQD2"/>
    <property type="match status" value="1"/>
</dbReference>
<evidence type="ECO:0000313" key="4">
    <source>
        <dbReference type="Proteomes" id="UP000886749"/>
    </source>
</evidence>
<gene>
    <name evidence="3" type="ORF">IAB36_05250</name>
</gene>
<reference evidence="3" key="2">
    <citation type="journal article" date="2021" name="PeerJ">
        <title>Extensive microbial diversity within the chicken gut microbiome revealed by metagenomics and culture.</title>
        <authorList>
            <person name="Gilroy R."/>
            <person name="Ravi A."/>
            <person name="Getino M."/>
            <person name="Pursley I."/>
            <person name="Horton D.L."/>
            <person name="Alikhan N.F."/>
            <person name="Baker D."/>
            <person name="Gharbi K."/>
            <person name="Hall N."/>
            <person name="Watson M."/>
            <person name="Adriaenssens E.M."/>
            <person name="Foster-Nyarko E."/>
            <person name="Jarju S."/>
            <person name="Secka A."/>
            <person name="Antonio M."/>
            <person name="Oren A."/>
            <person name="Chaudhuri R.R."/>
            <person name="La Ragione R."/>
            <person name="Hildebrand F."/>
            <person name="Pallen M.J."/>
        </authorList>
    </citation>
    <scope>NUCLEOTIDE SEQUENCE</scope>
    <source>
        <strain evidence="3">CHK184-25365</strain>
    </source>
</reference>
<dbReference type="GO" id="GO:0016758">
    <property type="term" value="F:hexosyltransferase activity"/>
    <property type="evidence" value="ECO:0007669"/>
    <property type="project" value="TreeGrafter"/>
</dbReference>
<dbReference type="SUPFAM" id="SSF53756">
    <property type="entry name" value="UDP-Glycosyltransferase/glycogen phosphorylase"/>
    <property type="match status" value="1"/>
</dbReference>
<feature type="domain" description="Glycosyltransferase subfamily 4-like N-terminal" evidence="2">
    <location>
        <begin position="14"/>
        <end position="184"/>
    </location>
</feature>
<dbReference type="PANTHER" id="PTHR45947:SF3">
    <property type="entry name" value="SULFOQUINOVOSYL TRANSFERASE SQD2"/>
    <property type="match status" value="1"/>
</dbReference>
<dbReference type="InterPro" id="IPR050194">
    <property type="entry name" value="Glycosyltransferase_grp1"/>
</dbReference>
<dbReference type="InterPro" id="IPR001296">
    <property type="entry name" value="Glyco_trans_1"/>
</dbReference>
<dbReference type="AlphaFoldDB" id="A0A9D1AJE5"/>
<protein>
    <submittedName>
        <fullName evidence="3">Glycosyltransferase</fullName>
    </submittedName>
</protein>
<dbReference type="EMBL" id="DVGY01000116">
    <property type="protein sequence ID" value="HIR41215.1"/>
    <property type="molecule type" value="Genomic_DNA"/>
</dbReference>
<evidence type="ECO:0000313" key="3">
    <source>
        <dbReference type="EMBL" id="HIR41215.1"/>
    </source>
</evidence>
<feature type="domain" description="Glycosyl transferase family 1" evidence="1">
    <location>
        <begin position="199"/>
        <end position="336"/>
    </location>
</feature>
<name>A0A9D1AJE5_9FIRM</name>
<dbReference type="InterPro" id="IPR028098">
    <property type="entry name" value="Glyco_trans_4-like_N"/>
</dbReference>
<comment type="caution">
    <text evidence="3">The sequence shown here is derived from an EMBL/GenBank/DDBJ whole genome shotgun (WGS) entry which is preliminary data.</text>
</comment>
<proteinExistence type="predicted"/>
<organism evidence="3 4">
    <name type="scientific">Candidatus Egerieicola pullicola</name>
    <dbReference type="NCBI Taxonomy" id="2840775"/>
    <lineage>
        <taxon>Bacteria</taxon>
        <taxon>Bacillati</taxon>
        <taxon>Bacillota</taxon>
        <taxon>Clostridia</taxon>
        <taxon>Eubacteriales</taxon>
        <taxon>Oscillospiraceae</taxon>
        <taxon>Oscillospiraceae incertae sedis</taxon>
        <taxon>Candidatus Egerieicola</taxon>
    </lineage>
</organism>
<sequence>MRIAMFTESYLPYINGVVTHVKSLKDGLEKAGHQVLIVTVDVNARHHHLEGDVLYCPGKELKRLYDYGLANPFSRTRFRIIQEFHPDIIHIHTEFGVGLSAVRIARKLQIPYVYTLHTMYEDYLYYVAPKPFIPMVRIMSRRYFKYFAQHSQAVTGPSAKVQEYLDECHADRKVNVVPNPVELDKFSPDKVNWDHVAQLKQQYGFREGEMIAGFCGRLGREKSVDVLLDYFSQQVKREDGIKLMIIGDGPSRPELEELAQKLGIADLVTFVGAVDHNEILDYYACLDVYVTASLSDTNSISMLEGMATGLPVLHINDPLNAGQVQPGVNGFIYKDAKELYQLLLDQKHRTPEERKILSASVRQSVQSSGQEALANYLLAIYQQVEGEGSSRNRSHLQVIEAQGKELEQRFFQTERTLRRKAARRAAIKRRKQRKK</sequence>